<proteinExistence type="predicted"/>
<dbReference type="Proteomes" id="UP000266861">
    <property type="component" value="Unassembled WGS sequence"/>
</dbReference>
<evidence type="ECO:0000313" key="1">
    <source>
        <dbReference type="EMBL" id="RHZ84903.1"/>
    </source>
</evidence>
<sequence length="153" mass="17865">MYTPFLKTYYRRDAHYLSPEQIEEIRELKDKVPMYKVVGDYHIRKERVLDIWHNCERLQQGGNYEQNPVSLTYNLDMGTQSINHNTYSIETPIITSDRHIKKRKSKSKSARISDSPSIVSEADTINVADAIAPPHHKTKKSLQAYSYEVAIFY</sequence>
<dbReference type="EMBL" id="PQFF01000070">
    <property type="protein sequence ID" value="RHZ84903.1"/>
    <property type="molecule type" value="Genomic_DNA"/>
</dbReference>
<evidence type="ECO:0000313" key="2">
    <source>
        <dbReference type="Proteomes" id="UP000266861"/>
    </source>
</evidence>
<organism evidence="1 2">
    <name type="scientific">Diversispora epigaea</name>
    <dbReference type="NCBI Taxonomy" id="1348612"/>
    <lineage>
        <taxon>Eukaryota</taxon>
        <taxon>Fungi</taxon>
        <taxon>Fungi incertae sedis</taxon>
        <taxon>Mucoromycota</taxon>
        <taxon>Glomeromycotina</taxon>
        <taxon>Glomeromycetes</taxon>
        <taxon>Diversisporales</taxon>
        <taxon>Diversisporaceae</taxon>
        <taxon>Diversispora</taxon>
    </lineage>
</organism>
<protein>
    <submittedName>
        <fullName evidence="1">Uncharacterized protein</fullName>
    </submittedName>
</protein>
<name>A0A397JIW1_9GLOM</name>
<reference evidence="1 2" key="1">
    <citation type="submission" date="2018-08" db="EMBL/GenBank/DDBJ databases">
        <title>Genome and evolution of the arbuscular mycorrhizal fungus Diversispora epigaea (formerly Glomus versiforme) and its bacterial endosymbionts.</title>
        <authorList>
            <person name="Sun X."/>
            <person name="Fei Z."/>
            <person name="Harrison M."/>
        </authorList>
    </citation>
    <scope>NUCLEOTIDE SEQUENCE [LARGE SCALE GENOMIC DNA]</scope>
    <source>
        <strain evidence="1 2">IT104</strain>
    </source>
</reference>
<dbReference type="AlphaFoldDB" id="A0A397JIW1"/>
<dbReference type="OrthoDB" id="2425717at2759"/>
<gene>
    <name evidence="1" type="ORF">Glove_74g148</name>
</gene>
<accession>A0A397JIW1</accession>
<comment type="caution">
    <text evidence="1">The sequence shown here is derived from an EMBL/GenBank/DDBJ whole genome shotgun (WGS) entry which is preliminary data.</text>
</comment>
<keyword evidence="2" id="KW-1185">Reference proteome</keyword>